<feature type="transmembrane region" description="Helical" evidence="2">
    <location>
        <begin position="61"/>
        <end position="80"/>
    </location>
</feature>
<sequence>MIENDPYATPQSEIREPAVHAIEVPEEITRHIRYGWIAAVVSGTLTLAMTLIFILGQSEEALLGVWNFVDVVLVFGLAFGIYRNSRIAATLMFSYFLLSKILIMMETGKPAGLVLSIVFLIFYFRAMVSTFRFHSFIDHARRFPPPPRQRVSDDPLFRPKPSAGGPER</sequence>
<protein>
    <submittedName>
        <fullName evidence="3">Uncharacterized protein</fullName>
    </submittedName>
</protein>
<dbReference type="RefSeq" id="WP_097123693.1">
    <property type="nucleotide sequence ID" value="NZ_OCND01000016.1"/>
</dbReference>
<gene>
    <name evidence="3" type="ORF">SAMN06296416_11624</name>
</gene>
<dbReference type="EMBL" id="OCND01000016">
    <property type="protein sequence ID" value="SOD57734.1"/>
    <property type="molecule type" value="Genomic_DNA"/>
</dbReference>
<reference evidence="3 4" key="1">
    <citation type="submission" date="2017-09" db="EMBL/GenBank/DDBJ databases">
        <authorList>
            <person name="Ehlers B."/>
            <person name="Leendertz F.H."/>
        </authorList>
    </citation>
    <scope>NUCLEOTIDE SEQUENCE [LARGE SCALE GENOMIC DNA]</scope>
    <source>
        <strain evidence="3 4">CGMCC 1.10978</strain>
    </source>
</reference>
<evidence type="ECO:0000313" key="4">
    <source>
        <dbReference type="Proteomes" id="UP000219374"/>
    </source>
</evidence>
<keyword evidence="2" id="KW-0472">Membrane</keyword>
<organism evidence="3 4">
    <name type="scientific">Pseudoxanthomonas wuyuanensis</name>
    <dbReference type="NCBI Taxonomy" id="1073196"/>
    <lineage>
        <taxon>Bacteria</taxon>
        <taxon>Pseudomonadati</taxon>
        <taxon>Pseudomonadota</taxon>
        <taxon>Gammaproteobacteria</taxon>
        <taxon>Lysobacterales</taxon>
        <taxon>Lysobacteraceae</taxon>
        <taxon>Pseudoxanthomonas</taxon>
    </lineage>
</organism>
<dbReference type="OrthoDB" id="5985578at2"/>
<keyword evidence="2" id="KW-0812">Transmembrane</keyword>
<feature type="transmembrane region" description="Helical" evidence="2">
    <location>
        <begin position="34"/>
        <end position="55"/>
    </location>
</feature>
<proteinExistence type="predicted"/>
<evidence type="ECO:0000313" key="3">
    <source>
        <dbReference type="EMBL" id="SOD57734.1"/>
    </source>
</evidence>
<name>A0A286DGM5_9GAMM</name>
<accession>A0A286DGM5</accession>
<evidence type="ECO:0000256" key="2">
    <source>
        <dbReference type="SAM" id="Phobius"/>
    </source>
</evidence>
<keyword evidence="4" id="KW-1185">Reference proteome</keyword>
<keyword evidence="2" id="KW-1133">Transmembrane helix</keyword>
<dbReference type="AlphaFoldDB" id="A0A286DGM5"/>
<feature type="region of interest" description="Disordered" evidence="1">
    <location>
        <begin position="146"/>
        <end position="168"/>
    </location>
</feature>
<feature type="transmembrane region" description="Helical" evidence="2">
    <location>
        <begin position="111"/>
        <end position="133"/>
    </location>
</feature>
<dbReference type="Proteomes" id="UP000219374">
    <property type="component" value="Unassembled WGS sequence"/>
</dbReference>
<evidence type="ECO:0000256" key="1">
    <source>
        <dbReference type="SAM" id="MobiDB-lite"/>
    </source>
</evidence>